<comment type="caution">
    <text evidence="1">The sequence shown here is derived from an EMBL/GenBank/DDBJ whole genome shotgun (WGS) entry which is preliminary data.</text>
</comment>
<dbReference type="AlphaFoldDB" id="A0A6S7ILD4"/>
<dbReference type="OrthoDB" id="10042983at2759"/>
<dbReference type="PROSITE" id="PS51433">
    <property type="entry name" value="PNT"/>
    <property type="match status" value="1"/>
</dbReference>
<accession>A0A6S7ILD4</accession>
<dbReference type="EMBL" id="CACRXK020010698">
    <property type="protein sequence ID" value="CAB4019934.1"/>
    <property type="molecule type" value="Genomic_DNA"/>
</dbReference>
<dbReference type="Proteomes" id="UP001152795">
    <property type="component" value="Unassembled WGS sequence"/>
</dbReference>
<organism evidence="1 2">
    <name type="scientific">Paramuricea clavata</name>
    <name type="common">Red gorgonian</name>
    <name type="synonym">Violescent sea-whip</name>
    <dbReference type="NCBI Taxonomy" id="317549"/>
    <lineage>
        <taxon>Eukaryota</taxon>
        <taxon>Metazoa</taxon>
        <taxon>Cnidaria</taxon>
        <taxon>Anthozoa</taxon>
        <taxon>Octocorallia</taxon>
        <taxon>Malacalcyonacea</taxon>
        <taxon>Plexauridae</taxon>
        <taxon>Paramuricea</taxon>
    </lineage>
</organism>
<dbReference type="InterPro" id="IPR013761">
    <property type="entry name" value="SAM/pointed_sf"/>
</dbReference>
<reference evidence="1" key="1">
    <citation type="submission" date="2020-04" db="EMBL/GenBank/DDBJ databases">
        <authorList>
            <person name="Alioto T."/>
            <person name="Alioto T."/>
            <person name="Gomez Garrido J."/>
        </authorList>
    </citation>
    <scope>NUCLEOTIDE SEQUENCE</scope>
    <source>
        <strain evidence="1">A484AB</strain>
    </source>
</reference>
<protein>
    <submittedName>
        <fullName evidence="1">Transcription factor ETV6-like isoform X2</fullName>
    </submittedName>
</protein>
<dbReference type="FunFam" id="1.10.150.50:FF:000061">
    <property type="entry name" value="Ets DNA-binding protein pokkuri"/>
    <property type="match status" value="1"/>
</dbReference>
<dbReference type="Gene3D" id="1.10.150.50">
    <property type="entry name" value="Transcription Factor, Ets-1"/>
    <property type="match status" value="1"/>
</dbReference>
<evidence type="ECO:0000313" key="2">
    <source>
        <dbReference type="Proteomes" id="UP001152795"/>
    </source>
</evidence>
<dbReference type="InterPro" id="IPR003118">
    <property type="entry name" value="Pointed_dom"/>
</dbReference>
<keyword evidence="2" id="KW-1185">Reference proteome</keyword>
<dbReference type="Pfam" id="PF02198">
    <property type="entry name" value="SAM_PNT"/>
    <property type="match status" value="1"/>
</dbReference>
<sequence>MAALPQGHSLAPFAMQNNAESNIYPTMVKQERHGHEAFIGENFPEDPRQWSGHDVRSWLDWMGCTYNIRNIDVLKFHMNGKALCLMTLDMFLYRVPMGGNLLYHDFQSRLQRTVHGDR</sequence>
<proteinExistence type="predicted"/>
<dbReference type="SUPFAM" id="SSF47769">
    <property type="entry name" value="SAM/Pointed domain"/>
    <property type="match status" value="1"/>
</dbReference>
<dbReference type="GO" id="GO:0043565">
    <property type="term" value="F:sequence-specific DNA binding"/>
    <property type="evidence" value="ECO:0007669"/>
    <property type="project" value="InterPro"/>
</dbReference>
<gene>
    <name evidence="1" type="ORF">PACLA_8A002837</name>
</gene>
<name>A0A6S7ILD4_PARCT</name>
<dbReference type="SMART" id="SM00251">
    <property type="entry name" value="SAM_PNT"/>
    <property type="match status" value="1"/>
</dbReference>
<evidence type="ECO:0000313" key="1">
    <source>
        <dbReference type="EMBL" id="CAB4019934.1"/>
    </source>
</evidence>